<keyword evidence="3" id="KW-0012">Acyltransferase</keyword>
<sequence>MPCIVELSPGYQGESLDMLMKLFEEAQPMLMEIASPQLDLLTFAQNAFHFTTIRIASADEFRTVGFAYLTQTPTGAFDENLPIGELNLGLAIDPEYHGHRVGQHAVSALLQTAFDHYGCHRVQANIISDTPSSDAALSLFTRLNFAHEGTRRDTFYSVYSQQWKDVTTLGILRSEWTLKHAFGVPPSAYWEALFERHARERGQFLRLDNKRQEVKRSSSLETITAIRHGEPVFTIIEEECDTLADIFADTFSTEGASSPSLAPSETGSEEEVWDTPGGTQDGLDCWFAYLDSLPIRKTRNNVGPAPAATDAQTHEGDQKAKQQCVPGRQDCASEAGSDSRASVAPSTPMSTCCDWPPSSVSAFSEVSSEFSLLDDTGSEWSFELADYEPSVQSRTAVLET</sequence>
<organism evidence="3 4">
    <name type="scientific">Fistulina hepatica ATCC 64428</name>
    <dbReference type="NCBI Taxonomy" id="1128425"/>
    <lineage>
        <taxon>Eukaryota</taxon>
        <taxon>Fungi</taxon>
        <taxon>Dikarya</taxon>
        <taxon>Basidiomycota</taxon>
        <taxon>Agaricomycotina</taxon>
        <taxon>Agaricomycetes</taxon>
        <taxon>Agaricomycetidae</taxon>
        <taxon>Agaricales</taxon>
        <taxon>Fistulinaceae</taxon>
        <taxon>Fistulina</taxon>
    </lineage>
</organism>
<gene>
    <name evidence="3" type="ORF">FISHEDRAFT_76917</name>
</gene>
<dbReference type="Gene3D" id="3.40.630.30">
    <property type="match status" value="1"/>
</dbReference>
<name>A0A0D7A206_9AGAR</name>
<accession>A0A0D7A206</accession>
<evidence type="ECO:0000256" key="1">
    <source>
        <dbReference type="SAM" id="MobiDB-lite"/>
    </source>
</evidence>
<keyword evidence="4" id="KW-1185">Reference proteome</keyword>
<dbReference type="OrthoDB" id="64477at2759"/>
<dbReference type="SUPFAM" id="SSF55729">
    <property type="entry name" value="Acyl-CoA N-acyltransferases (Nat)"/>
    <property type="match status" value="1"/>
</dbReference>
<proteinExistence type="predicted"/>
<dbReference type="GO" id="GO:0016747">
    <property type="term" value="F:acyltransferase activity, transferring groups other than amino-acyl groups"/>
    <property type="evidence" value="ECO:0007669"/>
    <property type="project" value="InterPro"/>
</dbReference>
<evidence type="ECO:0000313" key="3">
    <source>
        <dbReference type="EMBL" id="KIY45067.1"/>
    </source>
</evidence>
<dbReference type="InterPro" id="IPR000182">
    <property type="entry name" value="GNAT_dom"/>
</dbReference>
<dbReference type="Pfam" id="PF00583">
    <property type="entry name" value="Acetyltransf_1"/>
    <property type="match status" value="1"/>
</dbReference>
<dbReference type="AlphaFoldDB" id="A0A0D7A206"/>
<dbReference type="CDD" id="cd04301">
    <property type="entry name" value="NAT_SF"/>
    <property type="match status" value="1"/>
</dbReference>
<feature type="compositionally biased region" description="Polar residues" evidence="1">
    <location>
        <begin position="254"/>
        <end position="266"/>
    </location>
</feature>
<protein>
    <submittedName>
        <fullName evidence="3">Acyl-CoA N-acyltransferase</fullName>
    </submittedName>
</protein>
<dbReference type="Proteomes" id="UP000054144">
    <property type="component" value="Unassembled WGS sequence"/>
</dbReference>
<dbReference type="InterPro" id="IPR016181">
    <property type="entry name" value="Acyl_CoA_acyltransferase"/>
</dbReference>
<keyword evidence="3" id="KW-0808">Transferase</keyword>
<dbReference type="EMBL" id="KN882062">
    <property type="protein sequence ID" value="KIY45067.1"/>
    <property type="molecule type" value="Genomic_DNA"/>
</dbReference>
<feature type="domain" description="N-acetyltransferase" evidence="2">
    <location>
        <begin position="2"/>
        <end position="165"/>
    </location>
</feature>
<evidence type="ECO:0000313" key="4">
    <source>
        <dbReference type="Proteomes" id="UP000054144"/>
    </source>
</evidence>
<feature type="region of interest" description="Disordered" evidence="1">
    <location>
        <begin position="254"/>
        <end position="279"/>
    </location>
</feature>
<evidence type="ECO:0000259" key="2">
    <source>
        <dbReference type="PROSITE" id="PS51186"/>
    </source>
</evidence>
<reference evidence="3 4" key="1">
    <citation type="journal article" date="2015" name="Fungal Genet. Biol.">
        <title>Evolution of novel wood decay mechanisms in Agaricales revealed by the genome sequences of Fistulina hepatica and Cylindrobasidium torrendii.</title>
        <authorList>
            <person name="Floudas D."/>
            <person name="Held B.W."/>
            <person name="Riley R."/>
            <person name="Nagy L.G."/>
            <person name="Koehler G."/>
            <person name="Ransdell A.S."/>
            <person name="Younus H."/>
            <person name="Chow J."/>
            <person name="Chiniquy J."/>
            <person name="Lipzen A."/>
            <person name="Tritt A."/>
            <person name="Sun H."/>
            <person name="Haridas S."/>
            <person name="LaButti K."/>
            <person name="Ohm R.A."/>
            <person name="Kues U."/>
            <person name="Blanchette R.A."/>
            <person name="Grigoriev I.V."/>
            <person name="Minto R.E."/>
            <person name="Hibbett D.S."/>
        </authorList>
    </citation>
    <scope>NUCLEOTIDE SEQUENCE [LARGE SCALE GENOMIC DNA]</scope>
    <source>
        <strain evidence="3 4">ATCC 64428</strain>
    </source>
</reference>
<feature type="region of interest" description="Disordered" evidence="1">
    <location>
        <begin position="300"/>
        <end position="348"/>
    </location>
</feature>
<dbReference type="PROSITE" id="PS51186">
    <property type="entry name" value="GNAT"/>
    <property type="match status" value="1"/>
</dbReference>